<evidence type="ECO:0000313" key="2">
    <source>
        <dbReference type="EMBL" id="GAA4170118.1"/>
    </source>
</evidence>
<dbReference type="Proteomes" id="UP001501079">
    <property type="component" value="Unassembled WGS sequence"/>
</dbReference>
<dbReference type="Pfam" id="PF16571">
    <property type="entry name" value="FBP_C"/>
    <property type="match status" value="1"/>
</dbReference>
<name>A0ABP7ZTI9_9MICO</name>
<feature type="domain" description="Elongation factor G-binding protein C-terminal treble-clef zinc-finger" evidence="1">
    <location>
        <begin position="8"/>
        <end position="160"/>
    </location>
</feature>
<dbReference type="EMBL" id="BAABBW010000001">
    <property type="protein sequence ID" value="GAA4170118.1"/>
    <property type="molecule type" value="Genomic_DNA"/>
</dbReference>
<dbReference type="InterPro" id="IPR032330">
    <property type="entry name" value="EF-G-binding_C"/>
</dbReference>
<reference evidence="3" key="1">
    <citation type="journal article" date="2019" name="Int. J. Syst. Evol. Microbiol.">
        <title>The Global Catalogue of Microorganisms (GCM) 10K type strain sequencing project: providing services to taxonomists for standard genome sequencing and annotation.</title>
        <authorList>
            <consortium name="The Broad Institute Genomics Platform"/>
            <consortium name="The Broad Institute Genome Sequencing Center for Infectious Disease"/>
            <person name="Wu L."/>
            <person name="Ma J."/>
        </authorList>
    </citation>
    <scope>NUCLEOTIDE SEQUENCE [LARGE SCALE GENOMIC DNA]</scope>
    <source>
        <strain evidence="3">JCM 17591</strain>
    </source>
</reference>
<accession>A0ABP7ZTI9</accession>
<evidence type="ECO:0000313" key="3">
    <source>
        <dbReference type="Proteomes" id="UP001501079"/>
    </source>
</evidence>
<dbReference type="RefSeq" id="WP_344751934.1">
    <property type="nucleotide sequence ID" value="NZ_BAABBW010000001.1"/>
</dbReference>
<gene>
    <name evidence="2" type="ORF">GCM10022287_07520</name>
</gene>
<sequence length="164" mass="18145">MLPITEKDLRASFVNTSRKETADITLPTWFDDADWAVLDYLGWRDPKIARRAYAVVPAVDGGPVGILLQRAEASPRTRAQCSWCRDVKLPNDVVFYSARRAGAAGRKGNTVGTLICQDFECSRNVRKTPPLAYEGFDVEAARLQRIDELRLRAAGFADTVLAGS</sequence>
<evidence type="ECO:0000259" key="1">
    <source>
        <dbReference type="Pfam" id="PF16571"/>
    </source>
</evidence>
<organism evidence="2 3">
    <name type="scientific">Gryllotalpicola koreensis</name>
    <dbReference type="NCBI Taxonomy" id="993086"/>
    <lineage>
        <taxon>Bacteria</taxon>
        <taxon>Bacillati</taxon>
        <taxon>Actinomycetota</taxon>
        <taxon>Actinomycetes</taxon>
        <taxon>Micrococcales</taxon>
        <taxon>Microbacteriaceae</taxon>
        <taxon>Gryllotalpicola</taxon>
    </lineage>
</organism>
<comment type="caution">
    <text evidence="2">The sequence shown here is derived from an EMBL/GenBank/DDBJ whole genome shotgun (WGS) entry which is preliminary data.</text>
</comment>
<proteinExistence type="predicted"/>
<protein>
    <submittedName>
        <fullName evidence="2">FBP domain-containing protein</fullName>
    </submittedName>
</protein>
<keyword evidence="3" id="KW-1185">Reference proteome</keyword>